<protein>
    <submittedName>
        <fullName evidence="1">Uncharacterized protein</fullName>
    </submittedName>
</protein>
<sequence length="72" mass="8421">MLTRKNRRCLSILLSDLKNFLQSRLSLIAKKLSVRQALNLLSNFNKQCLSRKPLLLFSQNRKKNKESLCCIE</sequence>
<proteinExistence type="predicted"/>
<accession>A0A8J8NS04</accession>
<dbReference type="AlphaFoldDB" id="A0A8J8NS04"/>
<dbReference type="EMBL" id="RRYP01007434">
    <property type="protein sequence ID" value="TNV80502.1"/>
    <property type="molecule type" value="Genomic_DNA"/>
</dbReference>
<dbReference type="Proteomes" id="UP000785679">
    <property type="component" value="Unassembled WGS sequence"/>
</dbReference>
<organism evidence="1 2">
    <name type="scientific">Halteria grandinella</name>
    <dbReference type="NCBI Taxonomy" id="5974"/>
    <lineage>
        <taxon>Eukaryota</taxon>
        <taxon>Sar</taxon>
        <taxon>Alveolata</taxon>
        <taxon>Ciliophora</taxon>
        <taxon>Intramacronucleata</taxon>
        <taxon>Spirotrichea</taxon>
        <taxon>Stichotrichia</taxon>
        <taxon>Sporadotrichida</taxon>
        <taxon>Halteriidae</taxon>
        <taxon>Halteria</taxon>
    </lineage>
</organism>
<gene>
    <name evidence="1" type="ORF">FGO68_gene10140</name>
</gene>
<comment type="caution">
    <text evidence="1">The sequence shown here is derived from an EMBL/GenBank/DDBJ whole genome shotgun (WGS) entry which is preliminary data.</text>
</comment>
<evidence type="ECO:0000313" key="1">
    <source>
        <dbReference type="EMBL" id="TNV80502.1"/>
    </source>
</evidence>
<keyword evidence="2" id="KW-1185">Reference proteome</keyword>
<reference evidence="1" key="1">
    <citation type="submission" date="2019-06" db="EMBL/GenBank/DDBJ databases">
        <authorList>
            <person name="Zheng W."/>
        </authorList>
    </citation>
    <scope>NUCLEOTIDE SEQUENCE</scope>
    <source>
        <strain evidence="1">QDHG01</strain>
    </source>
</reference>
<name>A0A8J8NS04_HALGN</name>
<evidence type="ECO:0000313" key="2">
    <source>
        <dbReference type="Proteomes" id="UP000785679"/>
    </source>
</evidence>